<dbReference type="Proteomes" id="UP001159428">
    <property type="component" value="Unassembled WGS sequence"/>
</dbReference>
<feature type="transmembrane region" description="Helical" evidence="7">
    <location>
        <begin position="237"/>
        <end position="264"/>
    </location>
</feature>
<sequence length="535" mass="59560">YHRYPSKNLSNSTVAGYALQFPRKGTSDYVIINCGMPNLSAVTVCLWIKTADTRNAGTPLSYVVSGGREELLLYNYRNFRVFINNHHGGYTRVSANDGKWHHICAAWENTAGSWKLIKDGYLGASGRGLSKGRWIRGGGHLVLGQDQDKLGGGFQERESFIGEMADVNIWNRVISDQEIRRMSKSCLTGTGNLFQWSDFKFHRMGSSPLFLNLAAISLERAHATVCPFRHRHANRRVYVVIIAGIWLLAIGLTLTEQIFYLYLIPVDKVYFSYFFAALFVIFLSYLCIFVKVRCNRHPRHHNAAGQREGRLTYTLFLVTMGSLLTCLPVMIYQGLVSFNNDCFSKVTGKDYIIITSSMLSLTAVAVCLWMKTADTDNEGTQLSYAVPGTHNELILWNYKKLGLSVGGRRSSSSVSANDGKWHHICVTWENNAGSWKLFKDGSVAASGTSLKTGHVIRGGGALVLGQEQDSVGGSFQSFQSFIGEMTGVNIWNHVILDQEIARMSQSCLTGVGNVFQWHDFKAHVKGSVKIIKPSC</sequence>
<keyword evidence="7" id="KW-0812">Transmembrane</keyword>
<dbReference type="EMBL" id="CALNXJ010000016">
    <property type="protein sequence ID" value="CAH3118577.1"/>
    <property type="molecule type" value="Genomic_DNA"/>
</dbReference>
<organism evidence="9 10">
    <name type="scientific">Pocillopora meandrina</name>
    <dbReference type="NCBI Taxonomy" id="46732"/>
    <lineage>
        <taxon>Eukaryota</taxon>
        <taxon>Metazoa</taxon>
        <taxon>Cnidaria</taxon>
        <taxon>Anthozoa</taxon>
        <taxon>Hexacorallia</taxon>
        <taxon>Scleractinia</taxon>
        <taxon>Astrocoeniina</taxon>
        <taxon>Pocilloporidae</taxon>
        <taxon>Pocillopora</taxon>
    </lineage>
</organism>
<dbReference type="Gene3D" id="2.60.120.200">
    <property type="match status" value="2"/>
</dbReference>
<dbReference type="SUPFAM" id="SSF49899">
    <property type="entry name" value="Concanavalin A-like lectins/glucanases"/>
    <property type="match status" value="2"/>
</dbReference>
<dbReference type="SUPFAM" id="SSF81321">
    <property type="entry name" value="Family A G protein-coupled receptor-like"/>
    <property type="match status" value="1"/>
</dbReference>
<evidence type="ECO:0000313" key="10">
    <source>
        <dbReference type="Proteomes" id="UP001159428"/>
    </source>
</evidence>
<comment type="caution">
    <text evidence="9">The sequence shown here is derived from an EMBL/GenBank/DDBJ whole genome shotgun (WGS) entry which is preliminary data.</text>
</comment>
<evidence type="ECO:0000256" key="6">
    <source>
        <dbReference type="PROSITE-ProRule" id="PRU01172"/>
    </source>
</evidence>
<feature type="transmembrane region" description="Helical" evidence="7">
    <location>
        <begin position="311"/>
        <end position="331"/>
    </location>
</feature>
<dbReference type="SMART" id="SM00159">
    <property type="entry name" value="PTX"/>
    <property type="match status" value="2"/>
</dbReference>
<keyword evidence="2" id="KW-0479">Metal-binding</keyword>
<dbReference type="CDD" id="cd00637">
    <property type="entry name" value="7tm_classA_rhodopsin-like"/>
    <property type="match status" value="1"/>
</dbReference>
<dbReference type="Pfam" id="PF00354">
    <property type="entry name" value="Pentaxin"/>
    <property type="match status" value="2"/>
</dbReference>
<evidence type="ECO:0000256" key="3">
    <source>
        <dbReference type="ARBA" id="ARBA00022837"/>
    </source>
</evidence>
<comment type="cofactor">
    <cofactor evidence="1">
        <name>Ca(2+)</name>
        <dbReference type="ChEBI" id="CHEBI:29108"/>
    </cofactor>
</comment>
<evidence type="ECO:0000256" key="1">
    <source>
        <dbReference type="ARBA" id="ARBA00001913"/>
    </source>
</evidence>
<feature type="transmembrane region" description="Helical" evidence="7">
    <location>
        <begin position="351"/>
        <end position="370"/>
    </location>
</feature>
<evidence type="ECO:0000313" key="9">
    <source>
        <dbReference type="EMBL" id="CAH3118577.1"/>
    </source>
</evidence>
<dbReference type="InterPro" id="IPR013320">
    <property type="entry name" value="ConA-like_dom_sf"/>
</dbReference>
<evidence type="ECO:0000256" key="5">
    <source>
        <dbReference type="ARBA" id="ARBA00023180"/>
    </source>
</evidence>
<dbReference type="PANTHER" id="PTHR19277">
    <property type="entry name" value="PENTRAXIN"/>
    <property type="match status" value="1"/>
</dbReference>
<name>A0AAU9WM87_9CNID</name>
<feature type="domain" description="Pentraxin (PTX)" evidence="8">
    <location>
        <begin position="15"/>
        <end position="215"/>
    </location>
</feature>
<dbReference type="GO" id="GO:0046872">
    <property type="term" value="F:metal ion binding"/>
    <property type="evidence" value="ECO:0007669"/>
    <property type="project" value="UniProtKB-KW"/>
</dbReference>
<comment type="caution">
    <text evidence="6">Lacks conserved residue(s) required for the propagation of feature annotation.</text>
</comment>
<dbReference type="AlphaFoldDB" id="A0AAU9WM87"/>
<feature type="non-terminal residue" evidence="9">
    <location>
        <position position="1"/>
    </location>
</feature>
<keyword evidence="7" id="KW-1133">Transmembrane helix</keyword>
<accession>A0AAU9WM87</accession>
<keyword evidence="3" id="KW-0106">Calcium</keyword>
<evidence type="ECO:0000256" key="7">
    <source>
        <dbReference type="SAM" id="Phobius"/>
    </source>
</evidence>
<feature type="transmembrane region" description="Helical" evidence="7">
    <location>
        <begin position="270"/>
        <end position="290"/>
    </location>
</feature>
<proteinExistence type="predicted"/>
<keyword evidence="7" id="KW-0472">Membrane</keyword>
<dbReference type="FunFam" id="2.60.120.200:FF:000012">
    <property type="entry name" value="neuronal pentraxin receptor"/>
    <property type="match status" value="2"/>
</dbReference>
<evidence type="ECO:0000256" key="4">
    <source>
        <dbReference type="ARBA" id="ARBA00023157"/>
    </source>
</evidence>
<protein>
    <recommendedName>
        <fullName evidence="8">Pentraxin (PTX) domain-containing protein</fullName>
    </recommendedName>
</protein>
<dbReference type="InterPro" id="IPR001759">
    <property type="entry name" value="PTX_dom"/>
</dbReference>
<keyword evidence="4 6" id="KW-1015">Disulfide bond</keyword>
<evidence type="ECO:0000256" key="2">
    <source>
        <dbReference type="ARBA" id="ARBA00022723"/>
    </source>
</evidence>
<dbReference type="PROSITE" id="PS51828">
    <property type="entry name" value="PTX_2"/>
    <property type="match status" value="2"/>
</dbReference>
<feature type="disulfide bond" evidence="6">
    <location>
        <begin position="45"/>
        <end position="104"/>
    </location>
</feature>
<dbReference type="InterPro" id="IPR051360">
    <property type="entry name" value="Neuronal_Pentraxin_Related"/>
</dbReference>
<gene>
    <name evidence="9" type="ORF">PMEA_00007396</name>
</gene>
<evidence type="ECO:0000259" key="8">
    <source>
        <dbReference type="PROSITE" id="PS51828"/>
    </source>
</evidence>
<keyword evidence="10" id="KW-1185">Reference proteome</keyword>
<feature type="domain" description="Pentraxin (PTX)" evidence="8">
    <location>
        <begin position="337"/>
        <end position="535"/>
    </location>
</feature>
<dbReference type="PRINTS" id="PR00895">
    <property type="entry name" value="PENTAXIN"/>
</dbReference>
<dbReference type="PANTHER" id="PTHR19277:SF161">
    <property type="entry name" value="LAMININ G DOMAIN-CONTAINING PROTEIN"/>
    <property type="match status" value="1"/>
</dbReference>
<reference evidence="9 10" key="1">
    <citation type="submission" date="2022-05" db="EMBL/GenBank/DDBJ databases">
        <authorList>
            <consortium name="Genoscope - CEA"/>
            <person name="William W."/>
        </authorList>
    </citation>
    <scope>NUCLEOTIDE SEQUENCE [LARGE SCALE GENOMIC DNA]</scope>
</reference>
<keyword evidence="5" id="KW-0325">Glycoprotein</keyword>